<evidence type="ECO:0000256" key="6">
    <source>
        <dbReference type="ARBA" id="ARBA00023242"/>
    </source>
</evidence>
<evidence type="ECO:0000256" key="1">
    <source>
        <dbReference type="ARBA" id="ARBA00004123"/>
    </source>
</evidence>
<comment type="caution">
    <text evidence="9">The sequence shown here is derived from an EMBL/GenBank/DDBJ whole genome shotgun (WGS) entry which is preliminary data.</text>
</comment>
<dbReference type="GO" id="GO:0008270">
    <property type="term" value="F:zinc ion binding"/>
    <property type="evidence" value="ECO:0007669"/>
    <property type="project" value="UniProtKB-KW"/>
</dbReference>
<dbReference type="GO" id="GO:0000981">
    <property type="term" value="F:DNA-binding transcription factor activity, RNA polymerase II-specific"/>
    <property type="evidence" value="ECO:0007669"/>
    <property type="project" value="TreeGrafter"/>
</dbReference>
<evidence type="ECO:0000259" key="8">
    <source>
        <dbReference type="PROSITE" id="PS50157"/>
    </source>
</evidence>
<keyword evidence="2" id="KW-0479">Metal-binding</keyword>
<dbReference type="Gene3D" id="3.30.160.60">
    <property type="entry name" value="Classic Zinc Finger"/>
    <property type="match status" value="3"/>
</dbReference>
<keyword evidence="4 7" id="KW-0863">Zinc-finger</keyword>
<feature type="domain" description="C2H2-type" evidence="8">
    <location>
        <begin position="52"/>
        <end position="74"/>
    </location>
</feature>
<dbReference type="GO" id="GO:0005634">
    <property type="term" value="C:nucleus"/>
    <property type="evidence" value="ECO:0007669"/>
    <property type="project" value="UniProtKB-SubCell"/>
</dbReference>
<dbReference type="EMBL" id="VYZK01001529">
    <property type="protein sequence ID" value="NWT76931.1"/>
    <property type="molecule type" value="Genomic_DNA"/>
</dbReference>
<evidence type="ECO:0000256" key="2">
    <source>
        <dbReference type="ARBA" id="ARBA00022723"/>
    </source>
</evidence>
<sequence length="74" mass="8604">SGKRFQTSSHLLVHPCIHTEEGPFRCPTCRKGINCNSTLLTHWCIHMWERPYECPECGKSFSRSSHLTQHQGRH</sequence>
<reference evidence="9 10" key="1">
    <citation type="submission" date="2019-09" db="EMBL/GenBank/DDBJ databases">
        <title>Bird 10,000 Genomes (B10K) Project - Family phase.</title>
        <authorList>
            <person name="Zhang G."/>
        </authorList>
    </citation>
    <scope>NUCLEOTIDE SEQUENCE [LARGE SCALE GENOMIC DNA]</scope>
    <source>
        <strain evidence="9">B10K-DU-013-18</strain>
        <tissue evidence="9">Muscle</tissue>
    </source>
</reference>
<dbReference type="AlphaFoldDB" id="A0A7K5RB32"/>
<dbReference type="GO" id="GO:0000978">
    <property type="term" value="F:RNA polymerase II cis-regulatory region sequence-specific DNA binding"/>
    <property type="evidence" value="ECO:0007669"/>
    <property type="project" value="TreeGrafter"/>
</dbReference>
<dbReference type="PROSITE" id="PS00028">
    <property type="entry name" value="ZINC_FINGER_C2H2_1"/>
    <property type="match status" value="1"/>
</dbReference>
<evidence type="ECO:0000256" key="4">
    <source>
        <dbReference type="ARBA" id="ARBA00022771"/>
    </source>
</evidence>
<dbReference type="FunFam" id="3.30.160.60:FF:000206">
    <property type="entry name" value="zinc finger protein 202 isoform X1"/>
    <property type="match status" value="1"/>
</dbReference>
<keyword evidence="6" id="KW-0539">Nucleus</keyword>
<evidence type="ECO:0000256" key="3">
    <source>
        <dbReference type="ARBA" id="ARBA00022737"/>
    </source>
</evidence>
<feature type="non-terminal residue" evidence="9">
    <location>
        <position position="1"/>
    </location>
</feature>
<comment type="subcellular location">
    <subcellularLocation>
        <location evidence="1">Nucleus</location>
    </subcellularLocation>
</comment>
<evidence type="ECO:0000313" key="10">
    <source>
        <dbReference type="Proteomes" id="UP000566454"/>
    </source>
</evidence>
<keyword evidence="3" id="KW-0677">Repeat</keyword>
<dbReference type="Pfam" id="PF00096">
    <property type="entry name" value="zf-C2H2"/>
    <property type="match status" value="1"/>
</dbReference>
<dbReference type="InterPro" id="IPR013087">
    <property type="entry name" value="Znf_C2H2_type"/>
</dbReference>
<dbReference type="InterPro" id="IPR036236">
    <property type="entry name" value="Znf_C2H2_sf"/>
</dbReference>
<dbReference type="PANTHER" id="PTHR23226">
    <property type="entry name" value="ZINC FINGER AND SCAN DOMAIN-CONTAINING"/>
    <property type="match status" value="1"/>
</dbReference>
<evidence type="ECO:0000313" key="9">
    <source>
        <dbReference type="EMBL" id="NWT76931.1"/>
    </source>
</evidence>
<gene>
    <name evidence="9" type="primary">Znf572_1</name>
    <name evidence="9" type="ORF">PRUHIM_R00013</name>
</gene>
<dbReference type="SUPFAM" id="SSF57667">
    <property type="entry name" value="beta-beta-alpha zinc fingers"/>
    <property type="match status" value="1"/>
</dbReference>
<dbReference type="OrthoDB" id="2687452at2759"/>
<dbReference type="PANTHER" id="PTHR23226:SF416">
    <property type="entry name" value="FI01424P"/>
    <property type="match status" value="1"/>
</dbReference>
<name>A0A7K5RB32_9PASE</name>
<feature type="domain" description="C2H2-type" evidence="8">
    <location>
        <begin position="24"/>
        <end position="51"/>
    </location>
</feature>
<dbReference type="SMART" id="SM00355">
    <property type="entry name" value="ZnF_C2H2"/>
    <property type="match status" value="2"/>
</dbReference>
<evidence type="ECO:0000256" key="5">
    <source>
        <dbReference type="ARBA" id="ARBA00022833"/>
    </source>
</evidence>
<dbReference type="PROSITE" id="PS50157">
    <property type="entry name" value="ZINC_FINGER_C2H2_2"/>
    <property type="match status" value="2"/>
</dbReference>
<organism evidence="9 10">
    <name type="scientific">Prunella himalayana</name>
    <dbReference type="NCBI Taxonomy" id="670356"/>
    <lineage>
        <taxon>Eukaryota</taxon>
        <taxon>Metazoa</taxon>
        <taxon>Chordata</taxon>
        <taxon>Craniata</taxon>
        <taxon>Vertebrata</taxon>
        <taxon>Euteleostomi</taxon>
        <taxon>Archelosauria</taxon>
        <taxon>Archosauria</taxon>
        <taxon>Dinosauria</taxon>
        <taxon>Saurischia</taxon>
        <taxon>Theropoda</taxon>
        <taxon>Coelurosauria</taxon>
        <taxon>Aves</taxon>
        <taxon>Neognathae</taxon>
        <taxon>Neoaves</taxon>
        <taxon>Telluraves</taxon>
        <taxon>Australaves</taxon>
        <taxon>Passeriformes</taxon>
        <taxon>Passeroidea</taxon>
        <taxon>Prunellidae</taxon>
        <taxon>Prunella</taxon>
    </lineage>
</organism>
<evidence type="ECO:0000256" key="7">
    <source>
        <dbReference type="PROSITE-ProRule" id="PRU00042"/>
    </source>
</evidence>
<accession>A0A7K5RB32</accession>
<keyword evidence="10" id="KW-1185">Reference proteome</keyword>
<protein>
    <submittedName>
        <fullName evidence="9">ZN572 protein</fullName>
    </submittedName>
</protein>
<proteinExistence type="predicted"/>
<keyword evidence="5" id="KW-0862">Zinc</keyword>
<dbReference type="Proteomes" id="UP000566454">
    <property type="component" value="Unassembled WGS sequence"/>
</dbReference>
<feature type="non-terminal residue" evidence="9">
    <location>
        <position position="74"/>
    </location>
</feature>